<name>A0A0K2T4A3_LEPSM</name>
<dbReference type="EMBL" id="HACA01003051">
    <property type="protein sequence ID" value="CDW20412.1"/>
    <property type="molecule type" value="Transcribed_RNA"/>
</dbReference>
<keyword evidence="1" id="KW-0812">Transmembrane</keyword>
<keyword evidence="1" id="KW-0472">Membrane</keyword>
<evidence type="ECO:0000313" key="2">
    <source>
        <dbReference type="EMBL" id="CDW20412.1"/>
    </source>
</evidence>
<evidence type="ECO:0000256" key="1">
    <source>
        <dbReference type="SAM" id="Phobius"/>
    </source>
</evidence>
<accession>A0A0K2T4A3</accession>
<feature type="transmembrane region" description="Helical" evidence="1">
    <location>
        <begin position="22"/>
        <end position="49"/>
    </location>
</feature>
<sequence>THIYVHYTPSLIINLEVIGIDILLFSFSYCLLVSLCLLFIISDVCLYTWGSLFSRTTGFYVVLEDITL</sequence>
<feature type="non-terminal residue" evidence="2">
    <location>
        <position position="1"/>
    </location>
</feature>
<reference evidence="2" key="1">
    <citation type="submission" date="2014-05" db="EMBL/GenBank/DDBJ databases">
        <authorList>
            <person name="Chronopoulou M."/>
        </authorList>
    </citation>
    <scope>NUCLEOTIDE SEQUENCE</scope>
    <source>
        <tissue evidence="2">Whole organism</tissue>
    </source>
</reference>
<protein>
    <submittedName>
        <fullName evidence="2">Uncharacterized protein</fullName>
    </submittedName>
</protein>
<proteinExistence type="predicted"/>
<organism evidence="2">
    <name type="scientific">Lepeophtheirus salmonis</name>
    <name type="common">Salmon louse</name>
    <name type="synonym">Caligus salmonis</name>
    <dbReference type="NCBI Taxonomy" id="72036"/>
    <lineage>
        <taxon>Eukaryota</taxon>
        <taxon>Metazoa</taxon>
        <taxon>Ecdysozoa</taxon>
        <taxon>Arthropoda</taxon>
        <taxon>Crustacea</taxon>
        <taxon>Multicrustacea</taxon>
        <taxon>Hexanauplia</taxon>
        <taxon>Copepoda</taxon>
        <taxon>Siphonostomatoida</taxon>
        <taxon>Caligidae</taxon>
        <taxon>Lepeophtheirus</taxon>
    </lineage>
</organism>
<dbReference type="AlphaFoldDB" id="A0A0K2T4A3"/>
<keyword evidence="1" id="KW-1133">Transmembrane helix</keyword>